<dbReference type="Proteomes" id="UP000078486">
    <property type="component" value="Unassembled WGS sequence"/>
</dbReference>
<dbReference type="InterPro" id="IPR005546">
    <property type="entry name" value="Autotransporte_beta"/>
</dbReference>
<dbReference type="InterPro" id="IPR030895">
    <property type="entry name" value="T5SS_PEPC_rpt"/>
</dbReference>
<protein>
    <recommendedName>
        <fullName evidence="3">Autotransporter domain-containing protein</fullName>
    </recommendedName>
</protein>
<dbReference type="PANTHER" id="PTHR35037:SF3">
    <property type="entry name" value="C-TERMINAL REGION OF AIDA-LIKE PROTEIN"/>
    <property type="match status" value="1"/>
</dbReference>
<dbReference type="InterPro" id="IPR051551">
    <property type="entry name" value="Autotransporter_adhesion"/>
</dbReference>
<keyword evidence="5" id="KW-1185">Reference proteome</keyword>
<dbReference type="STRING" id="1184151.AW736_13170"/>
<dbReference type="SMART" id="SM00869">
    <property type="entry name" value="Autotransporter"/>
    <property type="match status" value="1"/>
</dbReference>
<dbReference type="InterPro" id="IPR011050">
    <property type="entry name" value="Pectin_lyase_fold/virulence"/>
</dbReference>
<keyword evidence="1 2" id="KW-0732">Signal</keyword>
<dbReference type="Pfam" id="PF12951">
    <property type="entry name" value="PATR"/>
    <property type="match status" value="3"/>
</dbReference>
<dbReference type="InterPro" id="IPR006315">
    <property type="entry name" value="OM_autotransptr_brl_dom"/>
</dbReference>
<evidence type="ECO:0000313" key="5">
    <source>
        <dbReference type="Proteomes" id="UP000078486"/>
    </source>
</evidence>
<dbReference type="InterPro" id="IPR043990">
    <property type="entry name" value="AC_1"/>
</dbReference>
<dbReference type="Pfam" id="PF03797">
    <property type="entry name" value="Autotransporter"/>
    <property type="match status" value="1"/>
</dbReference>
<evidence type="ECO:0000256" key="1">
    <source>
        <dbReference type="ARBA" id="ARBA00022729"/>
    </source>
</evidence>
<organism evidence="4 5">
    <name type="scientific">Termitidicoccus mucosus</name>
    <dbReference type="NCBI Taxonomy" id="1184151"/>
    <lineage>
        <taxon>Bacteria</taxon>
        <taxon>Pseudomonadati</taxon>
        <taxon>Verrucomicrobiota</taxon>
        <taxon>Opitutia</taxon>
        <taxon>Opitutales</taxon>
        <taxon>Opitutaceae</taxon>
        <taxon>Termitidicoccus</taxon>
    </lineage>
</organism>
<dbReference type="InterPro" id="IPR036709">
    <property type="entry name" value="Autotransporte_beta_dom_sf"/>
</dbReference>
<dbReference type="SUPFAM" id="SSF51126">
    <property type="entry name" value="Pectin lyase-like"/>
    <property type="match status" value="2"/>
</dbReference>
<comment type="caution">
    <text evidence="4">The sequence shown here is derived from an EMBL/GenBank/DDBJ whole genome shotgun (WGS) entry which is preliminary data.</text>
</comment>
<dbReference type="Pfam" id="PF18883">
    <property type="entry name" value="AC_1"/>
    <property type="match status" value="1"/>
</dbReference>
<evidence type="ECO:0000313" key="4">
    <source>
        <dbReference type="EMBL" id="OAM89412.1"/>
    </source>
</evidence>
<feature type="signal peptide" evidence="2">
    <location>
        <begin position="1"/>
        <end position="26"/>
    </location>
</feature>
<dbReference type="PROSITE" id="PS51208">
    <property type="entry name" value="AUTOTRANSPORTER"/>
    <property type="match status" value="1"/>
</dbReference>
<dbReference type="PANTHER" id="PTHR35037">
    <property type="entry name" value="C-TERMINAL REGION OF AIDA-LIKE PROTEIN"/>
    <property type="match status" value="1"/>
</dbReference>
<dbReference type="Gene3D" id="2.40.128.130">
    <property type="entry name" value="Autotransporter beta-domain"/>
    <property type="match status" value="1"/>
</dbReference>
<dbReference type="NCBIfam" id="TIGR02601">
    <property type="entry name" value="autotrns_rpt"/>
    <property type="match status" value="2"/>
</dbReference>
<dbReference type="EMBL" id="LRRQ01000096">
    <property type="protein sequence ID" value="OAM89412.1"/>
    <property type="molecule type" value="Genomic_DNA"/>
</dbReference>
<dbReference type="InterPro" id="IPR013425">
    <property type="entry name" value="Autotrns_rpt"/>
</dbReference>
<feature type="chain" id="PRO_5008088824" description="Autotransporter domain-containing protein" evidence="2">
    <location>
        <begin position="27"/>
        <end position="1438"/>
    </location>
</feature>
<reference evidence="4 5" key="1">
    <citation type="submission" date="2016-01" db="EMBL/GenBank/DDBJ databases">
        <title>High potential of lignocellulose degradation of a new Verrucomicrobia species.</title>
        <authorList>
            <person name="Wang Y."/>
            <person name="Shi Y."/>
            <person name="Qiu Z."/>
            <person name="Liu S."/>
            <person name="Yang H."/>
        </authorList>
    </citation>
    <scope>NUCLEOTIDE SEQUENCE [LARGE SCALE GENOMIC DNA]</scope>
    <source>
        <strain evidence="4 5">TSB47</strain>
    </source>
</reference>
<dbReference type="NCBIfam" id="TIGR04393">
    <property type="entry name" value="rpt_T5SS_PEPC"/>
    <property type="match status" value="1"/>
</dbReference>
<evidence type="ECO:0000256" key="2">
    <source>
        <dbReference type="SAM" id="SignalP"/>
    </source>
</evidence>
<dbReference type="SUPFAM" id="SSF103515">
    <property type="entry name" value="Autotransporter"/>
    <property type="match status" value="1"/>
</dbReference>
<dbReference type="Gene3D" id="2.160.20.20">
    <property type="match status" value="1"/>
</dbReference>
<accession>A0A178IHE9</accession>
<gene>
    <name evidence="4" type="ORF">AW736_13170</name>
</gene>
<dbReference type="InterPro" id="IPR012332">
    <property type="entry name" value="Autotransporter_pectin_lyase_C"/>
</dbReference>
<proteinExistence type="predicted"/>
<sequence>MSCVIRAFPSALLATLLIATVPPADGSTWTGTATGNETNWFAGGNWDSGGVPTASDDVTINRSAGPVITTGSAVAKVVRVGSSGTGQLILRGDSALASTGNSAIAYGGTGHVLLEGGARWDVTGGLYLAENGGDGTLDIGGVAVVKTTAFSSIARSGGGQGTVNISGSAFFDVANSLFIGDAGHGTLNMSGSARAQNIGSGDLIIGRGANYSGTVTLRDFAAYTAGRDIILGDGGSSRGELYLNDNSTVQVTRDVIIGRGAGATGTIALGGSAKLTMSANLTIGGASGITSAHGELHLSDYAFVQVGTDAYIARYSTNTNSDGIVTVQDSSTLAVGGIFRVGGYGSGTLIVKDNALYTNTQTVLGQYGNAAGVAVVSGSATWITHGLVHIGYRGNGSLTLENGGHVMAGTRITLGSETDGTGDSILRITGTTAGLITGTDGASPTVIRGGSSSGAKKVIFDHGDANYTFVSHLEGTLAVEHSGAGYTLLTGSNNYTGGTVINGGTLAGSTASLQGPITTNAVALLAETAGVTGTYAGAVDGAGVLAIGGGTVELAGDFSAFDGTVAVREGTLLLAGAAAASVKKITLSAAATYDGGWTAGADRLLAGSGTVTGNVSLDNGAILRAGGDTASPGTLTIGGDLVINNSTLRFGLFDNNISDSINILGTLTATGINTIDISTMISGSYTLGNIAGLAGARLVIGGEEQVAGGRQSATLLEDPATPGNLVLIFNADISTLLRWTGSSTALINISDDNWTNGGSITKFAPGDTVIFDGAADAANPGRRAITLGAGALKVSDMRVEGAADYTFTGSGGITADASFVVTENGNANNLVNAEGKLLKTGAGTLAFENTGTNSFAGGIEIAGGAIVFNSPAQLGGATPNAITFTATGTLAAGADGLSLANEITIAPNAAATLDTRGHALAYAGASGASSSGTLTKRGTGTLSVTGTLRAANIVLAQGDLALAPGAQILAVTEVVVRPDTTWSGEGVVITPRFVNQGLFDARASGGEIRGTFVNQGVLKIGKAAGAASHGTLRIDGDYTGDGGTIGLDMTLNAAGTAVTHDKLLVTGNVSGSTAISFQSAPAAERLKGGVDALPALPAWLDAAGTLDPGAFTQAGTVEFGGRAYFMDFSTGKWIAGLAPAVPAIVCVDAAAILIGKASFASLSNRLVQARATNTARGMELWVGGLSRREKLGGSLYDGAKADTQGVQAGIDWAKPLGDGGFSFGLYFDYAKSDMHLGDRAASTDTEATAGGLYASWTLGKWYLDMMLRRANEHYDVAPRNTAPFSMKGDSWGGSIETGIALPLGRAWRLEPQAQLIYQTHDIDKAKDTIGRTYEIDSADSLDGRVGVKLWRDMPWRNGMRKFTPYIRASWLYEFKGASIVHVGDEEPFRNDLGGSTGMIDLGIALELGRGFAINAKGSWFFGGMTTGHSIDAGLGYAW</sequence>
<dbReference type="GO" id="GO:0019867">
    <property type="term" value="C:outer membrane"/>
    <property type="evidence" value="ECO:0007669"/>
    <property type="project" value="InterPro"/>
</dbReference>
<name>A0A178IHE9_9BACT</name>
<feature type="domain" description="Autotransporter" evidence="3">
    <location>
        <begin position="1173"/>
        <end position="1438"/>
    </location>
</feature>
<evidence type="ECO:0000259" key="3">
    <source>
        <dbReference type="PROSITE" id="PS51208"/>
    </source>
</evidence>
<dbReference type="NCBIfam" id="TIGR01414">
    <property type="entry name" value="autotrans_barl"/>
    <property type="match status" value="1"/>
</dbReference>